<keyword evidence="1" id="KW-0812">Transmembrane</keyword>
<evidence type="ECO:0000313" key="2">
    <source>
        <dbReference type="EMBL" id="PNV68069.1"/>
    </source>
</evidence>
<dbReference type="EMBL" id="PPEK01000003">
    <property type="protein sequence ID" value="PNV68069.1"/>
    <property type="molecule type" value="Genomic_DNA"/>
</dbReference>
<organism evidence="2 3">
    <name type="scientific">Enteroscipio rubneri</name>
    <dbReference type="NCBI Taxonomy" id="2070686"/>
    <lineage>
        <taxon>Bacteria</taxon>
        <taxon>Bacillati</taxon>
        <taxon>Actinomycetota</taxon>
        <taxon>Coriobacteriia</taxon>
        <taxon>Eggerthellales</taxon>
        <taxon>Eggerthellaceae</taxon>
        <taxon>Enteroscipio</taxon>
    </lineage>
</organism>
<protein>
    <recommendedName>
        <fullName evidence="4">DUF1129 domain-containing protein</fullName>
    </recommendedName>
</protein>
<feature type="transmembrane region" description="Helical" evidence="1">
    <location>
        <begin position="296"/>
        <end position="320"/>
    </location>
</feature>
<feature type="transmembrane region" description="Helical" evidence="1">
    <location>
        <begin position="126"/>
        <end position="148"/>
    </location>
</feature>
<dbReference type="OrthoDB" id="3171769at2"/>
<dbReference type="RefSeq" id="WP_103264547.1">
    <property type="nucleotide sequence ID" value="NZ_CABMLE010000003.1"/>
</dbReference>
<evidence type="ECO:0000256" key="1">
    <source>
        <dbReference type="SAM" id="Phobius"/>
    </source>
</evidence>
<reference evidence="3" key="1">
    <citation type="submission" date="2018-01" db="EMBL/GenBank/DDBJ databases">
        <title>Rubneribacter badeniensis gen. nov., sp. nov., and Colonibacter rubneri, gen. nov., sp. nov., WGS of new members of the Eggerthellaceae.</title>
        <authorList>
            <person name="Danylec N."/>
            <person name="Stoll D.A."/>
            <person name="Doetsch A."/>
            <person name="Kulling S.E."/>
            <person name="Huch M."/>
        </authorList>
    </citation>
    <scope>NUCLEOTIDE SEQUENCE [LARGE SCALE GENOMIC DNA]</scope>
    <source>
        <strain evidence="3">ResAG-96</strain>
    </source>
</reference>
<evidence type="ECO:0008006" key="4">
    <source>
        <dbReference type="Google" id="ProtNLM"/>
    </source>
</evidence>
<feature type="transmembrane region" description="Helical" evidence="1">
    <location>
        <begin position="179"/>
        <end position="200"/>
    </location>
</feature>
<dbReference type="Pfam" id="PF22564">
    <property type="entry name" value="HAAS"/>
    <property type="match status" value="1"/>
</dbReference>
<name>A0A2K2UCR9_9ACTN</name>
<keyword evidence="1" id="KW-1133">Transmembrane helix</keyword>
<feature type="transmembrane region" description="Helical" evidence="1">
    <location>
        <begin position="252"/>
        <end position="276"/>
    </location>
</feature>
<sequence length="332" mass="35769">MTIRDNDMIERYLYAVTRHLPAKQRDDVAEELRTLISDMLEERCGSMPPAQKDVRVVLTELGTPGEMVRKYTADENACLIGQPYYAQYLYVLKIVLACVAGGMLVAGALSLATGTQGGVLGGVLEGIGSLIAALVFAFAFVTALFAFFSHRGIDVEVMGSLDDLPPVPRETRNPARGDAVVGIVFSIVGAVVLLLFPDVLNALSHRSDGMRLEPFNAEAIRASAWVIIAWTVVCVGAESFKLVEGRYTKRLLAVTLVSDLVVAVLAVFWLTNFHLVDAQAIVQAMQSSGLALEGPVLWAVSNVQVAFCGFIVVALVIDAVDSIVKTARNSRI</sequence>
<comment type="caution">
    <text evidence="2">The sequence shown here is derived from an EMBL/GenBank/DDBJ whole genome shotgun (WGS) entry which is preliminary data.</text>
</comment>
<keyword evidence="3" id="KW-1185">Reference proteome</keyword>
<dbReference type="AlphaFoldDB" id="A0A2K2UCR9"/>
<accession>A0A2K2UCR9</accession>
<proteinExistence type="predicted"/>
<keyword evidence="1" id="KW-0472">Membrane</keyword>
<evidence type="ECO:0000313" key="3">
    <source>
        <dbReference type="Proteomes" id="UP000236197"/>
    </source>
</evidence>
<feature type="transmembrane region" description="Helical" evidence="1">
    <location>
        <begin position="220"/>
        <end position="240"/>
    </location>
</feature>
<dbReference type="Proteomes" id="UP000236197">
    <property type="component" value="Unassembled WGS sequence"/>
</dbReference>
<gene>
    <name evidence="2" type="ORF">C2L71_04340</name>
</gene>
<feature type="transmembrane region" description="Helical" evidence="1">
    <location>
        <begin position="90"/>
        <end position="114"/>
    </location>
</feature>